<dbReference type="SUPFAM" id="SSF54909">
    <property type="entry name" value="Dimeric alpha+beta barrel"/>
    <property type="match status" value="1"/>
</dbReference>
<dbReference type="PANTHER" id="PTHR33606">
    <property type="entry name" value="PROTEIN YCII"/>
    <property type="match status" value="1"/>
</dbReference>
<dbReference type="OrthoDB" id="5519740at2759"/>
<comment type="caution">
    <text evidence="2">The sequence shown here is derived from an EMBL/GenBank/DDBJ whole genome shotgun (WGS) entry which is preliminary data.</text>
</comment>
<accession>A0A175WGC9</accession>
<dbReference type="InterPro" id="IPR051807">
    <property type="entry name" value="Sec-metab_biosynth-assoc"/>
</dbReference>
<dbReference type="VEuPathDB" id="FungiDB:MMYC01_201113"/>
<name>A0A175WGC9_9PEZI</name>
<gene>
    <name evidence="2" type="ORF">MMYC01_201113</name>
</gene>
<dbReference type="EMBL" id="LCTW02000024">
    <property type="protein sequence ID" value="KXX81934.1"/>
    <property type="molecule type" value="Genomic_DNA"/>
</dbReference>
<evidence type="ECO:0000313" key="3">
    <source>
        <dbReference type="Proteomes" id="UP000078237"/>
    </source>
</evidence>
<feature type="domain" description="YCII-related" evidence="1">
    <location>
        <begin position="63"/>
        <end position="150"/>
    </location>
</feature>
<organism evidence="2 3">
    <name type="scientific">Madurella mycetomatis</name>
    <dbReference type="NCBI Taxonomy" id="100816"/>
    <lineage>
        <taxon>Eukaryota</taxon>
        <taxon>Fungi</taxon>
        <taxon>Dikarya</taxon>
        <taxon>Ascomycota</taxon>
        <taxon>Pezizomycotina</taxon>
        <taxon>Sordariomycetes</taxon>
        <taxon>Sordariomycetidae</taxon>
        <taxon>Sordariales</taxon>
        <taxon>Sordariales incertae sedis</taxon>
        <taxon>Madurella</taxon>
    </lineage>
</organism>
<evidence type="ECO:0000313" key="2">
    <source>
        <dbReference type="EMBL" id="KXX81934.1"/>
    </source>
</evidence>
<dbReference type="InterPro" id="IPR005545">
    <property type="entry name" value="YCII"/>
</dbReference>
<dbReference type="Pfam" id="PF03795">
    <property type="entry name" value="YCII"/>
    <property type="match status" value="1"/>
</dbReference>
<dbReference type="InterPro" id="IPR011008">
    <property type="entry name" value="Dimeric_a/b-barrel"/>
</dbReference>
<dbReference type="PANTHER" id="PTHR33606:SF3">
    <property type="entry name" value="PROTEIN YCII"/>
    <property type="match status" value="1"/>
</dbReference>
<keyword evidence="3" id="KW-1185">Reference proteome</keyword>
<dbReference type="Proteomes" id="UP000078237">
    <property type="component" value="Unassembled WGS sequence"/>
</dbReference>
<reference evidence="2 3" key="1">
    <citation type="journal article" date="2016" name="Genome Announc.">
        <title>Genome Sequence of Madurella mycetomatis mm55, Isolated from a Human Mycetoma Case in Sudan.</title>
        <authorList>
            <person name="Smit S."/>
            <person name="Derks M.F."/>
            <person name="Bervoets S."/>
            <person name="Fahal A."/>
            <person name="van Leeuwen W."/>
            <person name="van Belkum A."/>
            <person name="van de Sande W.W."/>
        </authorList>
    </citation>
    <scope>NUCLEOTIDE SEQUENCE [LARGE SCALE GENOMIC DNA]</scope>
    <source>
        <strain evidence="3">mm55</strain>
    </source>
</reference>
<protein>
    <submittedName>
        <fullName evidence="2">Protein YciI</fullName>
    </submittedName>
</protein>
<proteinExistence type="predicted"/>
<dbReference type="Gene3D" id="3.30.70.1060">
    <property type="entry name" value="Dimeric alpha+beta barrel"/>
    <property type="match status" value="1"/>
</dbReference>
<sequence length="193" mass="21593">MVSQLCNLSTRVLCRSHNRTFSSPTRSNVRFRLHKTPAPSPLPVIIQRSTMSTETAAPKKFEWLVVIPDFPGVHSKRMEARPQHFAGLKPAMDSGLYQMGGAVLNEVPQGDDPSKFSFAGSTIVIVAESRDEIKEILKKDIYATSGVWDVENVGFYFLLLSPDHLTSWMACLLRLYVPIRRKCGRFCAHSGTP</sequence>
<dbReference type="AlphaFoldDB" id="A0A175WGC9"/>
<evidence type="ECO:0000259" key="1">
    <source>
        <dbReference type="Pfam" id="PF03795"/>
    </source>
</evidence>